<dbReference type="Pfam" id="PF01740">
    <property type="entry name" value="STAS"/>
    <property type="match status" value="1"/>
</dbReference>
<evidence type="ECO:0000256" key="6">
    <source>
        <dbReference type="SAM" id="Phobius"/>
    </source>
</evidence>
<name>A0A6J3LWK1_9PEZI</name>
<proteinExistence type="predicted"/>
<evidence type="ECO:0000313" key="9">
    <source>
        <dbReference type="RefSeq" id="XP_033456695.1"/>
    </source>
</evidence>
<evidence type="ECO:0000256" key="2">
    <source>
        <dbReference type="ARBA" id="ARBA00022692"/>
    </source>
</evidence>
<feature type="transmembrane region" description="Helical" evidence="6">
    <location>
        <begin position="252"/>
        <end position="271"/>
    </location>
</feature>
<feature type="transmembrane region" description="Helical" evidence="6">
    <location>
        <begin position="195"/>
        <end position="214"/>
    </location>
</feature>
<feature type="transmembrane region" description="Helical" evidence="6">
    <location>
        <begin position="116"/>
        <end position="133"/>
    </location>
</feature>
<dbReference type="GO" id="GO:0055085">
    <property type="term" value="P:transmembrane transport"/>
    <property type="evidence" value="ECO:0007669"/>
    <property type="project" value="InterPro"/>
</dbReference>
<feature type="domain" description="STAS" evidence="7">
    <location>
        <begin position="564"/>
        <end position="689"/>
    </location>
</feature>
<dbReference type="InterPro" id="IPR011547">
    <property type="entry name" value="SLC26A/SulP_dom"/>
</dbReference>
<dbReference type="Gene3D" id="3.30.750.24">
    <property type="entry name" value="STAS domain"/>
    <property type="match status" value="1"/>
</dbReference>
<feature type="transmembrane region" description="Helical" evidence="6">
    <location>
        <begin position="90"/>
        <end position="110"/>
    </location>
</feature>
<evidence type="ECO:0000256" key="4">
    <source>
        <dbReference type="ARBA" id="ARBA00023136"/>
    </source>
</evidence>
<dbReference type="InterPro" id="IPR002645">
    <property type="entry name" value="STAS_dom"/>
</dbReference>
<dbReference type="GO" id="GO:0016020">
    <property type="term" value="C:membrane"/>
    <property type="evidence" value="ECO:0007669"/>
    <property type="project" value="UniProtKB-SubCell"/>
</dbReference>
<dbReference type="RefSeq" id="XP_033456695.1">
    <property type="nucleotide sequence ID" value="XM_033605726.1"/>
</dbReference>
<feature type="transmembrane region" description="Helical" evidence="6">
    <location>
        <begin position="466"/>
        <end position="486"/>
    </location>
</feature>
<dbReference type="GeneID" id="54363526"/>
<comment type="subcellular location">
    <subcellularLocation>
        <location evidence="1">Membrane</location>
        <topology evidence="1">Multi-pass membrane protein</topology>
    </subcellularLocation>
</comment>
<reference evidence="9" key="1">
    <citation type="submission" date="2020-01" db="EMBL/GenBank/DDBJ databases">
        <authorList>
            <consortium name="DOE Joint Genome Institute"/>
            <person name="Haridas S."/>
            <person name="Albert R."/>
            <person name="Binder M."/>
            <person name="Bloem J."/>
            <person name="Labutti K."/>
            <person name="Salamov A."/>
            <person name="Andreopoulos B."/>
            <person name="Baker S.E."/>
            <person name="Barry K."/>
            <person name="Bills G."/>
            <person name="Bluhm B.H."/>
            <person name="Cannon C."/>
            <person name="Castanera R."/>
            <person name="Culley D.E."/>
            <person name="Daum C."/>
            <person name="Ezra D."/>
            <person name="Gonzalez J.B."/>
            <person name="Henrissat B."/>
            <person name="Kuo A."/>
            <person name="Liang C."/>
            <person name="Lipzen A."/>
            <person name="Lutzoni F."/>
            <person name="Magnuson J."/>
            <person name="Mondo S."/>
            <person name="Nolan M."/>
            <person name="Ohm R."/>
            <person name="Pangilinan J."/>
            <person name="Park H.-J."/>
            <person name="Ramirez L."/>
            <person name="Alfaro M."/>
            <person name="Sun H."/>
            <person name="Tritt A."/>
            <person name="Yoshinaga Y."/>
            <person name="Zwiers L.-H."/>
            <person name="Turgeon B.G."/>
            <person name="Goodwin S.B."/>
            <person name="Spatafora J.W."/>
            <person name="Crous P.W."/>
            <person name="Grigoriev I.V."/>
        </authorList>
    </citation>
    <scope>NUCLEOTIDE SEQUENCE</scope>
    <source>
        <strain evidence="9">CBS 342.82</strain>
    </source>
</reference>
<dbReference type="AlphaFoldDB" id="A0A6J3LWK1"/>
<dbReference type="InterPro" id="IPR036513">
    <property type="entry name" value="STAS_dom_sf"/>
</dbReference>
<dbReference type="Proteomes" id="UP000504637">
    <property type="component" value="Unplaced"/>
</dbReference>
<dbReference type="NCBIfam" id="TIGR00815">
    <property type="entry name" value="sulP"/>
    <property type="match status" value="1"/>
</dbReference>
<feature type="transmembrane region" description="Helical" evidence="6">
    <location>
        <begin position="140"/>
        <end position="160"/>
    </location>
</feature>
<accession>A0A6J3LWK1</accession>
<dbReference type="OrthoDB" id="288203at2759"/>
<evidence type="ECO:0000259" key="7">
    <source>
        <dbReference type="PROSITE" id="PS50801"/>
    </source>
</evidence>
<reference evidence="9" key="2">
    <citation type="submission" date="2020-04" db="EMBL/GenBank/DDBJ databases">
        <authorList>
            <consortium name="NCBI Genome Project"/>
        </authorList>
    </citation>
    <scope>NUCLEOTIDE SEQUENCE</scope>
    <source>
        <strain evidence="9">CBS 342.82</strain>
    </source>
</reference>
<feature type="transmembrane region" description="Helical" evidence="6">
    <location>
        <begin position="166"/>
        <end position="188"/>
    </location>
</feature>
<keyword evidence="3 6" id="KW-1133">Transmembrane helix</keyword>
<gene>
    <name evidence="9" type="ORF">K489DRAFT_383907</name>
</gene>
<feature type="transmembrane region" description="Helical" evidence="6">
    <location>
        <begin position="492"/>
        <end position="510"/>
    </location>
</feature>
<evidence type="ECO:0000256" key="1">
    <source>
        <dbReference type="ARBA" id="ARBA00004141"/>
    </source>
</evidence>
<dbReference type="SUPFAM" id="SSF52091">
    <property type="entry name" value="SpoIIaa-like"/>
    <property type="match status" value="1"/>
</dbReference>
<organism evidence="9">
    <name type="scientific">Dissoconium aciculare CBS 342.82</name>
    <dbReference type="NCBI Taxonomy" id="1314786"/>
    <lineage>
        <taxon>Eukaryota</taxon>
        <taxon>Fungi</taxon>
        <taxon>Dikarya</taxon>
        <taxon>Ascomycota</taxon>
        <taxon>Pezizomycotina</taxon>
        <taxon>Dothideomycetes</taxon>
        <taxon>Dothideomycetidae</taxon>
        <taxon>Mycosphaerellales</taxon>
        <taxon>Dissoconiaceae</taxon>
        <taxon>Dissoconium</taxon>
    </lineage>
</organism>
<keyword evidence="4 6" id="KW-0472">Membrane</keyword>
<protein>
    <submittedName>
        <fullName evidence="9">Sulfate permease</fullName>
    </submittedName>
</protein>
<dbReference type="InterPro" id="IPR001902">
    <property type="entry name" value="SLC26A/SulP_fam"/>
</dbReference>
<dbReference type="PROSITE" id="PS50801">
    <property type="entry name" value="STAS"/>
    <property type="match status" value="1"/>
</dbReference>
<keyword evidence="8" id="KW-1185">Reference proteome</keyword>
<dbReference type="Pfam" id="PF00916">
    <property type="entry name" value="Sulfate_transp"/>
    <property type="match status" value="1"/>
</dbReference>
<dbReference type="PANTHER" id="PTHR11814">
    <property type="entry name" value="SULFATE TRANSPORTER"/>
    <property type="match status" value="1"/>
</dbReference>
<keyword evidence="2 6" id="KW-0812">Transmembrane</keyword>
<sequence length="818" mass="89302">MAPSADQVGRGFAKVLGIKLEEHHHDPVTRGESAYSIDTADSYVEEEPSVVHWLRELVPTPRGVLRWFLSLFPFLNWIGYYNLQWLYGDLVAGITVGAVVVPQSMAYAKLAQLEPAYGLYSSFMGVMLYWFFATSKDITIGPVAVMSTVVGNIVLSAQAIDKSIPGPVIASALAVILGGIVFGIGILRLGRFTEVITLASITAFMTGSALNIAVGQVPSLLGITKDHVDNRAPTYQVVIGVLTNLRWAGLDAAMGVSALAMLYIIRSFFNYMAKAYPQHKRTWFFLNTLRTAFVILLYTLISYLANMNINWDQKKAKFSILGSVPRGFQHAGVPQVNDKIIGLFSSQIPVGVIVLLIEHISISKSFGRVNNYRIDPSQELIAIGITNLIGPFVGAYPATGSFSRTAIKSKAGVRTPLAGVITGIVVLIAIYALTAVFFFIPNASLSAVIIHAVGDLITPPNTVYQFWRVSPLEFIIFFAGVFTIVFSSIDNGVYVTMAASFALYIIRLFWSQGRALGRVKVRQISNNTTDDKNDADAGNLRSVFIPTDHGDGSNPSVEAHSPYPGVFIYRLTEGFAFPNANNQLEHLTEIIFEQTQRTNPNAYARPGDRPWNDPAPRKAKDVAYEENKPTLKAVILDFSSVNNTDITSVQSLIDVRNQLDRYASPDRVQWHFAGVSNRWAKRALVSAGFGLPPSEGTDHTRWQPLYSVAEIGGSFSAAADAEDRQNRLRATSSRGAEAERGVPTDAISASSSNADHTSIDKHLATVTQQHGNKTALVHGLNRPFFHVDLEAALDSTILYIEAHGAHQAPLGSDVKEIV</sequence>
<feature type="region of interest" description="Disordered" evidence="5">
    <location>
        <begin position="723"/>
        <end position="754"/>
    </location>
</feature>
<evidence type="ECO:0000256" key="3">
    <source>
        <dbReference type="ARBA" id="ARBA00022989"/>
    </source>
</evidence>
<evidence type="ECO:0000256" key="5">
    <source>
        <dbReference type="SAM" id="MobiDB-lite"/>
    </source>
</evidence>
<dbReference type="FunFam" id="3.30.750.24:FF:000024">
    <property type="entry name" value="Sulfate permease 2"/>
    <property type="match status" value="1"/>
</dbReference>
<feature type="transmembrane region" description="Helical" evidence="6">
    <location>
        <begin position="418"/>
        <end position="440"/>
    </location>
</feature>
<reference evidence="9" key="3">
    <citation type="submission" date="2025-08" db="UniProtKB">
        <authorList>
            <consortium name="RefSeq"/>
        </authorList>
    </citation>
    <scope>IDENTIFICATION</scope>
    <source>
        <strain evidence="9">CBS 342.82</strain>
    </source>
</reference>
<feature type="transmembrane region" description="Helical" evidence="6">
    <location>
        <begin position="283"/>
        <end position="305"/>
    </location>
</feature>
<evidence type="ECO:0000313" key="8">
    <source>
        <dbReference type="Proteomes" id="UP000504637"/>
    </source>
</evidence>
<feature type="transmembrane region" description="Helical" evidence="6">
    <location>
        <begin position="340"/>
        <end position="360"/>
    </location>
</feature>
<dbReference type="CDD" id="cd07042">
    <property type="entry name" value="STAS_SulP_like_sulfate_transporter"/>
    <property type="match status" value="1"/>
</dbReference>